<proteinExistence type="predicted"/>
<accession>A0A2S5JDX0</accession>
<evidence type="ECO:0000313" key="4">
    <source>
        <dbReference type="Proteomes" id="UP000239736"/>
    </source>
</evidence>
<dbReference type="RefSeq" id="WP_170063459.1">
    <property type="nucleotide sequence ID" value="NZ_PRDS01000013.1"/>
</dbReference>
<comment type="caution">
    <text evidence="3">The sequence shown here is derived from an EMBL/GenBank/DDBJ whole genome shotgun (WGS) entry which is preliminary data.</text>
</comment>
<evidence type="ECO:0000256" key="1">
    <source>
        <dbReference type="ARBA" id="ARBA00022527"/>
    </source>
</evidence>
<dbReference type="InterPro" id="IPR003594">
    <property type="entry name" value="HATPase_dom"/>
</dbReference>
<keyword evidence="3" id="KW-0808">Transferase</keyword>
<dbReference type="PANTHER" id="PTHR35526">
    <property type="entry name" value="ANTI-SIGMA-F FACTOR RSBW-RELATED"/>
    <property type="match status" value="1"/>
</dbReference>
<keyword evidence="3" id="KW-0418">Kinase</keyword>
<evidence type="ECO:0000313" key="3">
    <source>
        <dbReference type="EMBL" id="PPB79475.1"/>
    </source>
</evidence>
<dbReference type="CDD" id="cd16936">
    <property type="entry name" value="HATPase_RsbW-like"/>
    <property type="match status" value="1"/>
</dbReference>
<dbReference type="Pfam" id="PF13581">
    <property type="entry name" value="HATPase_c_2"/>
    <property type="match status" value="1"/>
</dbReference>
<dbReference type="InterPro" id="IPR036890">
    <property type="entry name" value="HATPase_C_sf"/>
</dbReference>
<dbReference type="PANTHER" id="PTHR35526:SF6">
    <property type="entry name" value="SLR1861 PROTEIN"/>
    <property type="match status" value="1"/>
</dbReference>
<dbReference type="GO" id="GO:0004674">
    <property type="term" value="F:protein serine/threonine kinase activity"/>
    <property type="evidence" value="ECO:0007669"/>
    <property type="project" value="UniProtKB-KW"/>
</dbReference>
<keyword evidence="4" id="KW-1185">Reference proteome</keyword>
<dbReference type="InterPro" id="IPR050267">
    <property type="entry name" value="Anti-sigma-factor_SerPK"/>
</dbReference>
<name>A0A2S5JDX0_9RHOB</name>
<keyword evidence="1" id="KW-0723">Serine/threonine-protein kinase</keyword>
<dbReference type="SUPFAM" id="SSF55874">
    <property type="entry name" value="ATPase domain of HSP90 chaperone/DNA topoisomerase II/histidine kinase"/>
    <property type="match status" value="1"/>
</dbReference>
<sequence>MQPDLADRQSARCGRKAWKIRLRFRARPLAVRTVLSRIRRQARNRLGPDCAARMELALAEVLNNVVEHGYCGRQTGPIDLTIKPVTGGILCRIVDAGWPMPDLRVPEGRLPDLDVAFQDLPEGGWGWALVRGTVSGLRYRRNRGRNVVVFRIPLTPA</sequence>
<reference evidence="3 4" key="1">
    <citation type="submission" date="2018-01" db="EMBL/GenBank/DDBJ databases">
        <title>Genomic Encyclopedia of Archaeal and Bacterial Type Strains, Phase II (KMG-II): from individual species to whole genera.</title>
        <authorList>
            <person name="Goeker M."/>
        </authorList>
    </citation>
    <scope>NUCLEOTIDE SEQUENCE [LARGE SCALE GENOMIC DNA]</scope>
    <source>
        <strain evidence="3 4">DSM 12048</strain>
    </source>
</reference>
<gene>
    <name evidence="3" type="ORF">LV82_02841</name>
</gene>
<dbReference type="AlphaFoldDB" id="A0A2S5JDX0"/>
<dbReference type="Gene3D" id="3.30.565.10">
    <property type="entry name" value="Histidine kinase-like ATPase, C-terminal domain"/>
    <property type="match status" value="1"/>
</dbReference>
<dbReference type="Proteomes" id="UP000239736">
    <property type="component" value="Unassembled WGS sequence"/>
</dbReference>
<organism evidence="3 4">
    <name type="scientific">Albidovulum inexpectatum</name>
    <dbReference type="NCBI Taxonomy" id="196587"/>
    <lineage>
        <taxon>Bacteria</taxon>
        <taxon>Pseudomonadati</taxon>
        <taxon>Pseudomonadota</taxon>
        <taxon>Alphaproteobacteria</taxon>
        <taxon>Rhodobacterales</taxon>
        <taxon>Paracoccaceae</taxon>
        <taxon>Albidovulum</taxon>
    </lineage>
</organism>
<evidence type="ECO:0000259" key="2">
    <source>
        <dbReference type="Pfam" id="PF13581"/>
    </source>
</evidence>
<protein>
    <submittedName>
        <fullName evidence="3">Serine/threonine-protein kinase RsbW</fullName>
    </submittedName>
</protein>
<feature type="domain" description="Histidine kinase/HSP90-like ATPase" evidence="2">
    <location>
        <begin position="24"/>
        <end position="151"/>
    </location>
</feature>
<dbReference type="EMBL" id="PRDS01000013">
    <property type="protein sequence ID" value="PPB79475.1"/>
    <property type="molecule type" value="Genomic_DNA"/>
</dbReference>